<dbReference type="GO" id="GO:0055085">
    <property type="term" value="P:transmembrane transport"/>
    <property type="evidence" value="ECO:0007669"/>
    <property type="project" value="InterPro"/>
</dbReference>
<reference evidence="9 10" key="1">
    <citation type="submission" date="2018-05" db="EMBL/GenBank/DDBJ databases">
        <title>Genomic Encyclopedia of Type Strains, Phase IV (KMG-IV): sequencing the most valuable type-strain genomes for metagenomic binning, comparative biology and taxonomic classification.</title>
        <authorList>
            <person name="Goeker M."/>
        </authorList>
    </citation>
    <scope>NUCLEOTIDE SEQUENCE [LARGE SCALE GENOMIC DNA]</scope>
    <source>
        <strain evidence="9 10">DSM 24906</strain>
    </source>
</reference>
<accession>A0AA45C772</accession>
<evidence type="ECO:0000313" key="9">
    <source>
        <dbReference type="EMBL" id="PWJ95146.1"/>
    </source>
</evidence>
<comment type="subcellular location">
    <subcellularLocation>
        <location evidence="1 7">Cell membrane</location>
        <topology evidence="1 7">Multi-pass membrane protein</topology>
    </subcellularLocation>
</comment>
<evidence type="ECO:0000256" key="4">
    <source>
        <dbReference type="ARBA" id="ARBA00022692"/>
    </source>
</evidence>
<feature type="transmembrane region" description="Helical" evidence="7">
    <location>
        <begin position="106"/>
        <end position="126"/>
    </location>
</feature>
<evidence type="ECO:0000259" key="8">
    <source>
        <dbReference type="PROSITE" id="PS50928"/>
    </source>
</evidence>
<evidence type="ECO:0000256" key="5">
    <source>
        <dbReference type="ARBA" id="ARBA00022989"/>
    </source>
</evidence>
<dbReference type="PANTHER" id="PTHR30193:SF1">
    <property type="entry name" value="ABC TRANSPORTER PERMEASE PROTEIN YESP-RELATED"/>
    <property type="match status" value="1"/>
</dbReference>
<feature type="transmembrane region" description="Helical" evidence="7">
    <location>
        <begin position="12"/>
        <end position="38"/>
    </location>
</feature>
<organism evidence="9 10">
    <name type="scientific">Oceanotoga teriensis</name>
    <dbReference type="NCBI Taxonomy" id="515440"/>
    <lineage>
        <taxon>Bacteria</taxon>
        <taxon>Thermotogati</taxon>
        <taxon>Thermotogota</taxon>
        <taxon>Thermotogae</taxon>
        <taxon>Petrotogales</taxon>
        <taxon>Petrotogaceae</taxon>
        <taxon>Oceanotoga</taxon>
    </lineage>
</organism>
<keyword evidence="6 7" id="KW-0472">Membrane</keyword>
<dbReference type="Pfam" id="PF00528">
    <property type="entry name" value="BPD_transp_1"/>
    <property type="match status" value="1"/>
</dbReference>
<keyword evidence="2 7" id="KW-0813">Transport</keyword>
<feature type="transmembrane region" description="Helical" evidence="7">
    <location>
        <begin position="204"/>
        <end position="226"/>
    </location>
</feature>
<dbReference type="SUPFAM" id="SSF161098">
    <property type="entry name" value="MetI-like"/>
    <property type="match status" value="1"/>
</dbReference>
<sequence>MKSRTRTNTIGLLFALPWLIGFLVFVLYPICASLFYSFTEYHITDTPKFVGFSNYIKMFQDNIFLKSITNTLFYTIFLVPVGLIVGIGLAILLVQPFKEVATYRALTYFPSIVPGYAFAVISLFFFHPYLGFVNNLLAQFGIEGPLWLNDPNWVKPTIILLSQWGAGGTALIMMAALKDIPKELYEAASIDGASRWKQFWKITLPLITPSILFYLITATFGALQIFDLPMLMTKGGPNNASLTYSMYLYKQAFSYMNMGYASAMAWIMFLIAIVFTLIYFGTSKKWVNYFG</sequence>
<keyword evidence="10" id="KW-1185">Reference proteome</keyword>
<feature type="transmembrane region" description="Helical" evidence="7">
    <location>
        <begin position="258"/>
        <end position="280"/>
    </location>
</feature>
<dbReference type="Gene3D" id="1.10.3720.10">
    <property type="entry name" value="MetI-like"/>
    <property type="match status" value="1"/>
</dbReference>
<evidence type="ECO:0000256" key="3">
    <source>
        <dbReference type="ARBA" id="ARBA00022475"/>
    </source>
</evidence>
<keyword evidence="5 7" id="KW-1133">Transmembrane helix</keyword>
<evidence type="ECO:0000313" key="10">
    <source>
        <dbReference type="Proteomes" id="UP000245921"/>
    </source>
</evidence>
<feature type="transmembrane region" description="Helical" evidence="7">
    <location>
        <begin position="157"/>
        <end position="177"/>
    </location>
</feature>
<comment type="similarity">
    <text evidence="7">Belongs to the binding-protein-dependent transport system permease family.</text>
</comment>
<dbReference type="AlphaFoldDB" id="A0AA45C772"/>
<dbReference type="EMBL" id="QGGI01000007">
    <property type="protein sequence ID" value="PWJ95146.1"/>
    <property type="molecule type" value="Genomic_DNA"/>
</dbReference>
<evidence type="ECO:0000256" key="7">
    <source>
        <dbReference type="RuleBase" id="RU363032"/>
    </source>
</evidence>
<dbReference type="Proteomes" id="UP000245921">
    <property type="component" value="Unassembled WGS sequence"/>
</dbReference>
<comment type="caution">
    <text evidence="9">The sequence shown here is derived from an EMBL/GenBank/DDBJ whole genome shotgun (WGS) entry which is preliminary data.</text>
</comment>
<dbReference type="InterPro" id="IPR051393">
    <property type="entry name" value="ABC_transporter_permease"/>
</dbReference>
<proteinExistence type="inferred from homology"/>
<dbReference type="CDD" id="cd06261">
    <property type="entry name" value="TM_PBP2"/>
    <property type="match status" value="1"/>
</dbReference>
<feature type="transmembrane region" description="Helical" evidence="7">
    <location>
        <begin position="72"/>
        <end position="94"/>
    </location>
</feature>
<evidence type="ECO:0000256" key="2">
    <source>
        <dbReference type="ARBA" id="ARBA00022448"/>
    </source>
</evidence>
<keyword evidence="3" id="KW-1003">Cell membrane</keyword>
<keyword evidence="4 7" id="KW-0812">Transmembrane</keyword>
<dbReference type="PANTHER" id="PTHR30193">
    <property type="entry name" value="ABC TRANSPORTER PERMEASE PROTEIN"/>
    <property type="match status" value="1"/>
</dbReference>
<name>A0AA45C772_9BACT</name>
<gene>
    <name evidence="9" type="ORF">C7380_107101</name>
</gene>
<protein>
    <submittedName>
        <fullName evidence="9">Carbohydrate ABC transporter membrane protein 1 (CUT1 family)</fullName>
    </submittedName>
</protein>
<dbReference type="InterPro" id="IPR000515">
    <property type="entry name" value="MetI-like"/>
</dbReference>
<evidence type="ECO:0000256" key="1">
    <source>
        <dbReference type="ARBA" id="ARBA00004651"/>
    </source>
</evidence>
<evidence type="ECO:0000256" key="6">
    <source>
        <dbReference type="ARBA" id="ARBA00023136"/>
    </source>
</evidence>
<dbReference type="GO" id="GO:0005886">
    <property type="term" value="C:plasma membrane"/>
    <property type="evidence" value="ECO:0007669"/>
    <property type="project" value="UniProtKB-SubCell"/>
</dbReference>
<dbReference type="InterPro" id="IPR035906">
    <property type="entry name" value="MetI-like_sf"/>
</dbReference>
<feature type="domain" description="ABC transmembrane type-1" evidence="8">
    <location>
        <begin position="68"/>
        <end position="279"/>
    </location>
</feature>
<dbReference type="RefSeq" id="WP_109604680.1">
    <property type="nucleotide sequence ID" value="NZ_JAMHJO010000002.1"/>
</dbReference>
<dbReference type="PROSITE" id="PS50928">
    <property type="entry name" value="ABC_TM1"/>
    <property type="match status" value="1"/>
</dbReference>